<dbReference type="Proteomes" id="UP000050501">
    <property type="component" value="Unassembled WGS sequence"/>
</dbReference>
<dbReference type="EMBL" id="LGCM01000065">
    <property type="protein sequence ID" value="KPL75742.1"/>
    <property type="molecule type" value="Genomic_DNA"/>
</dbReference>
<feature type="transmembrane region" description="Helical" evidence="5">
    <location>
        <begin position="42"/>
        <end position="61"/>
    </location>
</feature>
<dbReference type="GO" id="GO:0016020">
    <property type="term" value="C:membrane"/>
    <property type="evidence" value="ECO:0007669"/>
    <property type="project" value="UniProtKB-SubCell"/>
</dbReference>
<gene>
    <name evidence="6" type="ORF">ADN01_18145</name>
</gene>
<evidence type="ECO:0000256" key="5">
    <source>
        <dbReference type="SAM" id="Phobius"/>
    </source>
</evidence>
<dbReference type="Pfam" id="PF04140">
    <property type="entry name" value="ICMT"/>
    <property type="match status" value="1"/>
</dbReference>
<accession>A0A0P6Y242</accession>
<dbReference type="STRING" id="229921.ADN01_18145"/>
<evidence type="ECO:0000256" key="4">
    <source>
        <dbReference type="ARBA" id="ARBA00023136"/>
    </source>
</evidence>
<evidence type="ECO:0000256" key="3">
    <source>
        <dbReference type="ARBA" id="ARBA00022989"/>
    </source>
</evidence>
<comment type="subcellular location">
    <subcellularLocation>
        <location evidence="1">Membrane</location>
        <topology evidence="1">Multi-pass membrane protein</topology>
    </subcellularLocation>
</comment>
<dbReference type="NCBIfam" id="NF040696">
    <property type="entry name" value="isopcys_mtase"/>
    <property type="match status" value="1"/>
</dbReference>
<dbReference type="OrthoDB" id="5471300at2"/>
<sequence length="192" mass="22220">MTFFKIAYWLGLFVEMGVRAPLRKTWKSSVKVDSRVSATEKILLGLLSVFMFFLPLVYALTPWLDFANYTLPGWMGWAGVVILAGALFVFIRAHRDLKANWSPSLEIFQEHSLVTGGIYGLIRHPMYASQWLWVIAQILLLQNWLAGPLDLVFFIPFYFLRVRAEEKMMLDTFGESYRAYMRQTGGVLPRLR</sequence>
<dbReference type="PANTHER" id="PTHR12714:SF9">
    <property type="entry name" value="PROTEIN-S-ISOPRENYLCYSTEINE O-METHYLTRANSFERASE"/>
    <property type="match status" value="1"/>
</dbReference>
<keyword evidence="7" id="KW-1185">Reference proteome</keyword>
<keyword evidence="4 5" id="KW-0472">Membrane</keyword>
<organism evidence="6 7">
    <name type="scientific">Levilinea saccharolytica</name>
    <dbReference type="NCBI Taxonomy" id="229921"/>
    <lineage>
        <taxon>Bacteria</taxon>
        <taxon>Bacillati</taxon>
        <taxon>Chloroflexota</taxon>
        <taxon>Anaerolineae</taxon>
        <taxon>Anaerolineales</taxon>
        <taxon>Anaerolineaceae</taxon>
        <taxon>Levilinea</taxon>
    </lineage>
</organism>
<dbReference type="GO" id="GO:0004671">
    <property type="term" value="F:protein C-terminal S-isoprenylcysteine carboxyl O-methyltransferase activity"/>
    <property type="evidence" value="ECO:0007669"/>
    <property type="project" value="InterPro"/>
</dbReference>
<dbReference type="InterPro" id="IPR054851">
    <property type="entry name" value="Isoprenylcys_mtase"/>
</dbReference>
<comment type="caution">
    <text evidence="6">The sequence shown here is derived from an EMBL/GenBank/DDBJ whole genome shotgun (WGS) entry which is preliminary data.</text>
</comment>
<dbReference type="RefSeq" id="WP_062417191.1">
    <property type="nucleotide sequence ID" value="NZ_DF967974.1"/>
</dbReference>
<evidence type="ECO:0000313" key="6">
    <source>
        <dbReference type="EMBL" id="KPL75742.1"/>
    </source>
</evidence>
<reference evidence="6 7" key="1">
    <citation type="submission" date="2015-07" db="EMBL/GenBank/DDBJ databases">
        <title>Genome sequence of Levilinea saccharolytica DSM 16555.</title>
        <authorList>
            <person name="Hemp J."/>
            <person name="Ward L.M."/>
            <person name="Pace L.A."/>
            <person name="Fischer W.W."/>
        </authorList>
    </citation>
    <scope>NUCLEOTIDE SEQUENCE [LARGE SCALE GENOMIC DNA]</scope>
    <source>
        <strain evidence="6 7">KIBI-1</strain>
    </source>
</reference>
<dbReference type="InterPro" id="IPR007269">
    <property type="entry name" value="ICMT_MeTrfase"/>
</dbReference>
<keyword evidence="2 5" id="KW-0812">Transmembrane</keyword>
<feature type="transmembrane region" description="Helical" evidence="5">
    <location>
        <begin position="73"/>
        <end position="93"/>
    </location>
</feature>
<protein>
    <recommendedName>
        <fullName evidence="8">Protein-S-isoprenylcysteine methyltransferase</fullName>
    </recommendedName>
</protein>
<evidence type="ECO:0008006" key="8">
    <source>
        <dbReference type="Google" id="ProtNLM"/>
    </source>
</evidence>
<dbReference type="Gene3D" id="1.20.120.1630">
    <property type="match status" value="1"/>
</dbReference>
<name>A0A0P6Y242_9CHLR</name>
<dbReference type="PANTHER" id="PTHR12714">
    <property type="entry name" value="PROTEIN-S ISOPRENYLCYSTEINE O-METHYLTRANSFERASE"/>
    <property type="match status" value="1"/>
</dbReference>
<evidence type="ECO:0000256" key="2">
    <source>
        <dbReference type="ARBA" id="ARBA00022692"/>
    </source>
</evidence>
<dbReference type="AlphaFoldDB" id="A0A0P6Y242"/>
<feature type="transmembrane region" description="Helical" evidence="5">
    <location>
        <begin position="134"/>
        <end position="160"/>
    </location>
</feature>
<evidence type="ECO:0000256" key="1">
    <source>
        <dbReference type="ARBA" id="ARBA00004141"/>
    </source>
</evidence>
<keyword evidence="3 5" id="KW-1133">Transmembrane helix</keyword>
<evidence type="ECO:0000313" key="7">
    <source>
        <dbReference type="Proteomes" id="UP000050501"/>
    </source>
</evidence>
<proteinExistence type="predicted"/>